<keyword evidence="2" id="KW-1185">Reference proteome</keyword>
<sequence>MSDTTYTEAELAELDSIARRIDIDAPADRVWELVARPGWYINDGTVEAEPDLRYEGDVAVVTQPGQGEFRFRTVQLDKPRYAAFRWLSTPFRAVSEGTLVEFWIDERAGGGVTLRVLESGFSTLSEDPATWLKEREGNDRGWTEELAAGKAFVESGAAHADTGS</sequence>
<dbReference type="OrthoDB" id="9803476at2"/>
<dbReference type="EMBL" id="VFPH01000002">
    <property type="protein sequence ID" value="TQM38509.1"/>
    <property type="molecule type" value="Genomic_DNA"/>
</dbReference>
<evidence type="ECO:0000313" key="2">
    <source>
        <dbReference type="Proteomes" id="UP000319818"/>
    </source>
</evidence>
<name>A0A543FXJ4_9PSEU</name>
<gene>
    <name evidence="1" type="ORF">FB388_5749</name>
</gene>
<evidence type="ECO:0000313" key="1">
    <source>
        <dbReference type="EMBL" id="TQM38509.1"/>
    </source>
</evidence>
<proteinExistence type="predicted"/>
<dbReference type="InterPro" id="IPR023393">
    <property type="entry name" value="START-like_dom_sf"/>
</dbReference>
<dbReference type="RefSeq" id="WP_142105176.1">
    <property type="nucleotide sequence ID" value="NZ_VFPH01000002.1"/>
</dbReference>
<dbReference type="AlphaFoldDB" id="A0A543FXJ4"/>
<protein>
    <submittedName>
        <fullName evidence="1">Uncharacterized protein YndB with AHSA1/START domain</fullName>
    </submittedName>
</protein>
<accession>A0A543FXJ4</accession>
<dbReference type="Gene3D" id="3.30.530.20">
    <property type="match status" value="1"/>
</dbReference>
<dbReference type="SUPFAM" id="SSF55961">
    <property type="entry name" value="Bet v1-like"/>
    <property type="match status" value="1"/>
</dbReference>
<comment type="caution">
    <text evidence="1">The sequence shown here is derived from an EMBL/GenBank/DDBJ whole genome shotgun (WGS) entry which is preliminary data.</text>
</comment>
<reference evidence="1 2" key="1">
    <citation type="submission" date="2019-06" db="EMBL/GenBank/DDBJ databases">
        <title>Sequencing the genomes of 1000 actinobacteria strains.</title>
        <authorList>
            <person name="Klenk H.-P."/>
        </authorList>
    </citation>
    <scope>NUCLEOTIDE SEQUENCE [LARGE SCALE GENOMIC DNA]</scope>
    <source>
        <strain evidence="1 2">DSM 45511</strain>
    </source>
</reference>
<dbReference type="Proteomes" id="UP000319818">
    <property type="component" value="Unassembled WGS sequence"/>
</dbReference>
<organism evidence="1 2">
    <name type="scientific">Pseudonocardia cypriaca</name>
    <dbReference type="NCBI Taxonomy" id="882449"/>
    <lineage>
        <taxon>Bacteria</taxon>
        <taxon>Bacillati</taxon>
        <taxon>Actinomycetota</taxon>
        <taxon>Actinomycetes</taxon>
        <taxon>Pseudonocardiales</taxon>
        <taxon>Pseudonocardiaceae</taxon>
        <taxon>Pseudonocardia</taxon>
    </lineage>
</organism>